<dbReference type="GO" id="GO:0005886">
    <property type="term" value="C:plasma membrane"/>
    <property type="evidence" value="ECO:0007669"/>
    <property type="project" value="UniProtKB-SubCell"/>
</dbReference>
<evidence type="ECO:0000256" key="6">
    <source>
        <dbReference type="ARBA" id="ARBA00022927"/>
    </source>
</evidence>
<keyword evidence="6" id="KW-0653">Protein transport</keyword>
<evidence type="ECO:0000256" key="1">
    <source>
        <dbReference type="ARBA" id="ARBA00004651"/>
    </source>
</evidence>
<dbReference type="Pfam" id="PF01618">
    <property type="entry name" value="MotA_ExbB"/>
    <property type="match status" value="1"/>
</dbReference>
<evidence type="ECO:0000256" key="4">
    <source>
        <dbReference type="ARBA" id="ARBA00022475"/>
    </source>
</evidence>
<evidence type="ECO:0000313" key="11">
    <source>
        <dbReference type="EMBL" id="VAX08083.1"/>
    </source>
</evidence>
<evidence type="ECO:0000256" key="9">
    <source>
        <dbReference type="SAM" id="Phobius"/>
    </source>
</evidence>
<accession>A0A3B1B842</accession>
<keyword evidence="3" id="KW-0813">Transport</keyword>
<sequence>MNKNTMTMNPSAVLSGTVFIATVTVIHLVYEGVIRPAANALVSAQGAAAANDFWVVVKDLEQQAAISLGFFCIFLMLYKYIRLINEEPFYTQDFLPEHKYDKTMPLDVDAALAELEGSQYRDNSAIETWINCIQRYKNTSNVQHASDAIVSSVDNLSMQLESGNSMIRYFIWAIPSIGFVGTVRGIGGALGKAEEAVSGDISGMVDKLGMAFNSTLVSLLVSLVLMLFLHMLNKRQDEMVIRTKKSCEMHLLTHLHNRSQ</sequence>
<evidence type="ECO:0000256" key="8">
    <source>
        <dbReference type="ARBA" id="ARBA00023136"/>
    </source>
</evidence>
<comment type="similarity">
    <text evidence="2">Belongs to the ExbB/TolQ family.</text>
</comment>
<evidence type="ECO:0000256" key="7">
    <source>
        <dbReference type="ARBA" id="ARBA00022989"/>
    </source>
</evidence>
<keyword evidence="5 9" id="KW-0812">Transmembrane</keyword>
<name>A0A3B1B842_9ZZZZ</name>
<dbReference type="InterPro" id="IPR050790">
    <property type="entry name" value="ExbB/TolQ_transport"/>
</dbReference>
<feature type="domain" description="MotA/TolQ/ExbB proton channel" evidence="10">
    <location>
        <begin position="136"/>
        <end position="242"/>
    </location>
</feature>
<keyword evidence="8 9" id="KW-0472">Membrane</keyword>
<evidence type="ECO:0000256" key="5">
    <source>
        <dbReference type="ARBA" id="ARBA00022692"/>
    </source>
</evidence>
<organism evidence="11">
    <name type="scientific">hydrothermal vent metagenome</name>
    <dbReference type="NCBI Taxonomy" id="652676"/>
    <lineage>
        <taxon>unclassified sequences</taxon>
        <taxon>metagenomes</taxon>
        <taxon>ecological metagenomes</taxon>
    </lineage>
</organism>
<evidence type="ECO:0000259" key="10">
    <source>
        <dbReference type="Pfam" id="PF01618"/>
    </source>
</evidence>
<feature type="transmembrane region" description="Helical" evidence="9">
    <location>
        <begin position="210"/>
        <end position="232"/>
    </location>
</feature>
<feature type="transmembrane region" description="Helical" evidence="9">
    <location>
        <begin position="169"/>
        <end position="190"/>
    </location>
</feature>
<dbReference type="GO" id="GO:0017038">
    <property type="term" value="P:protein import"/>
    <property type="evidence" value="ECO:0007669"/>
    <property type="project" value="TreeGrafter"/>
</dbReference>
<dbReference type="PANTHER" id="PTHR30625">
    <property type="entry name" value="PROTEIN TOLQ"/>
    <property type="match status" value="1"/>
</dbReference>
<dbReference type="PANTHER" id="PTHR30625:SF15">
    <property type="entry name" value="BIOPOLYMER TRANSPORT PROTEIN EXBB"/>
    <property type="match status" value="1"/>
</dbReference>
<gene>
    <name evidence="11" type="ORF">MNBD_GAMMA26-1725</name>
</gene>
<dbReference type="InterPro" id="IPR002898">
    <property type="entry name" value="MotA_ExbB_proton_chnl"/>
</dbReference>
<evidence type="ECO:0000256" key="2">
    <source>
        <dbReference type="ARBA" id="ARBA00010442"/>
    </source>
</evidence>
<dbReference type="EMBL" id="UOFX01000034">
    <property type="protein sequence ID" value="VAX08083.1"/>
    <property type="molecule type" value="Genomic_DNA"/>
</dbReference>
<keyword evidence="7 9" id="KW-1133">Transmembrane helix</keyword>
<reference evidence="11" key="1">
    <citation type="submission" date="2018-06" db="EMBL/GenBank/DDBJ databases">
        <authorList>
            <person name="Zhirakovskaya E."/>
        </authorList>
    </citation>
    <scope>NUCLEOTIDE SEQUENCE</scope>
</reference>
<feature type="transmembrane region" description="Helical" evidence="9">
    <location>
        <begin position="12"/>
        <end position="30"/>
    </location>
</feature>
<keyword evidence="4" id="KW-1003">Cell membrane</keyword>
<evidence type="ECO:0000256" key="3">
    <source>
        <dbReference type="ARBA" id="ARBA00022448"/>
    </source>
</evidence>
<protein>
    <submittedName>
        <fullName evidence="11">Possible biopolymer transport protein, ExbB family</fullName>
    </submittedName>
</protein>
<comment type="subcellular location">
    <subcellularLocation>
        <location evidence="1">Cell membrane</location>
        <topology evidence="1">Multi-pass membrane protein</topology>
    </subcellularLocation>
</comment>
<dbReference type="AlphaFoldDB" id="A0A3B1B842"/>
<feature type="transmembrane region" description="Helical" evidence="9">
    <location>
        <begin position="64"/>
        <end position="81"/>
    </location>
</feature>
<proteinExistence type="inferred from homology"/>